<feature type="region of interest" description="Disordered" evidence="1">
    <location>
        <begin position="61"/>
        <end position="83"/>
    </location>
</feature>
<proteinExistence type="predicted"/>
<comment type="caution">
    <text evidence="3">The sequence shown here is derived from an EMBL/GenBank/DDBJ whole genome shotgun (WGS) entry which is preliminary data.</text>
</comment>
<keyword evidence="2" id="KW-0812">Transmembrane</keyword>
<evidence type="ECO:0000313" key="4">
    <source>
        <dbReference type="Proteomes" id="UP001375240"/>
    </source>
</evidence>
<reference evidence="3 4" key="1">
    <citation type="submission" date="2019-10" db="EMBL/GenBank/DDBJ databases">
        <authorList>
            <person name="Palmer J.M."/>
        </authorList>
    </citation>
    <scope>NUCLEOTIDE SEQUENCE [LARGE SCALE GENOMIC DNA]</scope>
    <source>
        <strain evidence="3 4">TWF696</strain>
    </source>
</reference>
<feature type="region of interest" description="Disordered" evidence="1">
    <location>
        <begin position="324"/>
        <end position="349"/>
    </location>
</feature>
<keyword evidence="2" id="KW-1133">Transmembrane helix</keyword>
<evidence type="ECO:0000313" key="3">
    <source>
        <dbReference type="EMBL" id="KAK6359485.1"/>
    </source>
</evidence>
<protein>
    <submittedName>
        <fullName evidence="3">Uncharacterized protein</fullName>
    </submittedName>
</protein>
<keyword evidence="2" id="KW-0472">Membrane</keyword>
<feature type="transmembrane region" description="Helical" evidence="2">
    <location>
        <begin position="12"/>
        <end position="31"/>
    </location>
</feature>
<dbReference type="AlphaFoldDB" id="A0AAV9VI90"/>
<accession>A0AAV9VI90</accession>
<feature type="compositionally biased region" description="Basic and acidic residues" evidence="1">
    <location>
        <begin position="324"/>
        <end position="335"/>
    </location>
</feature>
<sequence>MRLSSFRTPDKDVFILRFCVSLFVLVHLPLIHTNYNCAATAAAVPTRENTDTPASLTQADKISTSQEPPQNQSPASSNSHSELDKRGLDTTIDVNWVKCGSIHHVISVMDPEPIHYPNASEVYGGPRVEMRPDFLREWMVDDADLVEYWVGDQIEECETCICDELGDFHPGPQCGWKQLQICEAWFDCQCLRHYEPERHVRNTKFAARVSDEVWDRVRAIRGPRYEMGDEETDGQLWNYQYDIHDEPRPIGDWSSYKHKGVMVSDSKEPYYLEGPNARMPRKWQWVNPNSLWKYSIGPSVYLTNSVFNRGYGSLRGSRLHTDLKRGIDASPDDTHTAGADAAEPARKEQ</sequence>
<evidence type="ECO:0000256" key="1">
    <source>
        <dbReference type="SAM" id="MobiDB-lite"/>
    </source>
</evidence>
<dbReference type="EMBL" id="JAVHNQ010000001">
    <property type="protein sequence ID" value="KAK6359485.1"/>
    <property type="molecule type" value="Genomic_DNA"/>
</dbReference>
<organism evidence="3 4">
    <name type="scientific">Orbilia brochopaga</name>
    <dbReference type="NCBI Taxonomy" id="3140254"/>
    <lineage>
        <taxon>Eukaryota</taxon>
        <taxon>Fungi</taxon>
        <taxon>Dikarya</taxon>
        <taxon>Ascomycota</taxon>
        <taxon>Pezizomycotina</taxon>
        <taxon>Orbiliomycetes</taxon>
        <taxon>Orbiliales</taxon>
        <taxon>Orbiliaceae</taxon>
        <taxon>Orbilia</taxon>
    </lineage>
</organism>
<evidence type="ECO:0000256" key="2">
    <source>
        <dbReference type="SAM" id="Phobius"/>
    </source>
</evidence>
<feature type="compositionally biased region" description="Low complexity" evidence="1">
    <location>
        <begin position="65"/>
        <end position="80"/>
    </location>
</feature>
<gene>
    <name evidence="3" type="ORF">TWF696_000641</name>
</gene>
<dbReference type="Proteomes" id="UP001375240">
    <property type="component" value="Unassembled WGS sequence"/>
</dbReference>
<keyword evidence="4" id="KW-1185">Reference proteome</keyword>
<name>A0AAV9VI90_9PEZI</name>